<evidence type="ECO:0000313" key="1">
    <source>
        <dbReference type="EMBL" id="MFC4506445.1"/>
    </source>
</evidence>
<sequence length="78" mass="8578">MGVLSDDRDRAITGKDAIPASGVHPRSDLSWPIGKISFFHQVVITVQAGVGKTWAQNEAMSKQPFRDDRRLQETAVVS</sequence>
<organism evidence="1 2">
    <name type="scientific">Streptomyces vulcanius</name>
    <dbReference type="NCBI Taxonomy" id="1441876"/>
    <lineage>
        <taxon>Bacteria</taxon>
        <taxon>Bacillati</taxon>
        <taxon>Actinomycetota</taxon>
        <taxon>Actinomycetes</taxon>
        <taxon>Kitasatosporales</taxon>
        <taxon>Streptomycetaceae</taxon>
        <taxon>Streptomyces</taxon>
    </lineage>
</organism>
<gene>
    <name evidence="1" type="ORF">ACFPIH_44580</name>
</gene>
<reference evidence="2" key="1">
    <citation type="journal article" date="2019" name="Int. J. Syst. Evol. Microbiol.">
        <title>The Global Catalogue of Microorganisms (GCM) 10K type strain sequencing project: providing services to taxonomists for standard genome sequencing and annotation.</title>
        <authorList>
            <consortium name="The Broad Institute Genomics Platform"/>
            <consortium name="The Broad Institute Genome Sequencing Center for Infectious Disease"/>
            <person name="Wu L."/>
            <person name="Ma J."/>
        </authorList>
    </citation>
    <scope>NUCLEOTIDE SEQUENCE [LARGE SCALE GENOMIC DNA]</scope>
    <source>
        <strain evidence="2">CGMCC 4.7177</strain>
    </source>
</reference>
<comment type="caution">
    <text evidence="1">The sequence shown here is derived from an EMBL/GenBank/DDBJ whole genome shotgun (WGS) entry which is preliminary data.</text>
</comment>
<dbReference type="EMBL" id="JBHSFK010000043">
    <property type="protein sequence ID" value="MFC4506445.1"/>
    <property type="molecule type" value="Genomic_DNA"/>
</dbReference>
<proteinExistence type="predicted"/>
<dbReference type="Proteomes" id="UP001595839">
    <property type="component" value="Unassembled WGS sequence"/>
</dbReference>
<dbReference type="RefSeq" id="WP_381176834.1">
    <property type="nucleotide sequence ID" value="NZ_JBHSFK010000043.1"/>
</dbReference>
<name>A0ABV9B405_9ACTN</name>
<keyword evidence="2" id="KW-1185">Reference proteome</keyword>
<protein>
    <submittedName>
        <fullName evidence="1">Uncharacterized protein</fullName>
    </submittedName>
</protein>
<evidence type="ECO:0000313" key="2">
    <source>
        <dbReference type="Proteomes" id="UP001595839"/>
    </source>
</evidence>
<accession>A0ABV9B405</accession>